<evidence type="ECO:0000256" key="1">
    <source>
        <dbReference type="SAM" id="MobiDB-lite"/>
    </source>
</evidence>
<name>A0A5D2D8P6_GOSDA</name>
<dbReference type="Proteomes" id="UP000323506">
    <property type="component" value="Chromosome D02"/>
</dbReference>
<proteinExistence type="predicted"/>
<reference evidence="2 3" key="1">
    <citation type="submission" date="2019-06" db="EMBL/GenBank/DDBJ databases">
        <title>WGS assembly of Gossypium darwinii.</title>
        <authorList>
            <person name="Chen Z.J."/>
            <person name="Sreedasyam A."/>
            <person name="Ando A."/>
            <person name="Song Q."/>
            <person name="De L."/>
            <person name="Hulse-Kemp A."/>
            <person name="Ding M."/>
            <person name="Ye W."/>
            <person name="Kirkbride R."/>
            <person name="Jenkins J."/>
            <person name="Plott C."/>
            <person name="Lovell J."/>
            <person name="Lin Y.-M."/>
            <person name="Vaughn R."/>
            <person name="Liu B."/>
            <person name="Li W."/>
            <person name="Simpson S."/>
            <person name="Scheffler B."/>
            <person name="Saski C."/>
            <person name="Grover C."/>
            <person name="Hu G."/>
            <person name="Conover J."/>
            <person name="Carlson J."/>
            <person name="Shu S."/>
            <person name="Boston L."/>
            <person name="Williams M."/>
            <person name="Peterson D."/>
            <person name="Mcgee K."/>
            <person name="Jones D."/>
            <person name="Wendel J."/>
            <person name="Stelly D."/>
            <person name="Grimwood J."/>
            <person name="Schmutz J."/>
        </authorList>
    </citation>
    <scope>NUCLEOTIDE SEQUENCE [LARGE SCALE GENOMIC DNA]</scope>
    <source>
        <strain evidence="2">1808015.09</strain>
    </source>
</reference>
<dbReference type="EMBL" id="CM017702">
    <property type="protein sequence ID" value="TYG78107.1"/>
    <property type="molecule type" value="Genomic_DNA"/>
</dbReference>
<keyword evidence="3" id="KW-1185">Reference proteome</keyword>
<feature type="compositionally biased region" description="Polar residues" evidence="1">
    <location>
        <begin position="9"/>
        <end position="23"/>
    </location>
</feature>
<protein>
    <submittedName>
        <fullName evidence="2">Uncharacterized protein</fullName>
    </submittedName>
</protein>
<organism evidence="2 3">
    <name type="scientific">Gossypium darwinii</name>
    <name type="common">Darwin's cotton</name>
    <name type="synonym">Gossypium barbadense var. darwinii</name>
    <dbReference type="NCBI Taxonomy" id="34276"/>
    <lineage>
        <taxon>Eukaryota</taxon>
        <taxon>Viridiplantae</taxon>
        <taxon>Streptophyta</taxon>
        <taxon>Embryophyta</taxon>
        <taxon>Tracheophyta</taxon>
        <taxon>Spermatophyta</taxon>
        <taxon>Magnoliopsida</taxon>
        <taxon>eudicotyledons</taxon>
        <taxon>Gunneridae</taxon>
        <taxon>Pentapetalae</taxon>
        <taxon>rosids</taxon>
        <taxon>malvids</taxon>
        <taxon>Malvales</taxon>
        <taxon>Malvaceae</taxon>
        <taxon>Malvoideae</taxon>
        <taxon>Gossypium</taxon>
    </lineage>
</organism>
<evidence type="ECO:0000313" key="2">
    <source>
        <dbReference type="EMBL" id="TYG78107.1"/>
    </source>
</evidence>
<dbReference type="AlphaFoldDB" id="A0A5D2D8P6"/>
<evidence type="ECO:0000313" key="3">
    <source>
        <dbReference type="Proteomes" id="UP000323506"/>
    </source>
</evidence>
<accession>A0A5D2D8P6</accession>
<sequence>MMPSLLPTGLQSRTQSDSDSDGANQIPMASALKIQKILSAALFSSSLQVRRLAGVRRWWTWHSTLGEGPGGCGAGRRAVAARVF</sequence>
<gene>
    <name evidence="2" type="ORF">ES288_D02G030900v1</name>
</gene>
<feature type="region of interest" description="Disordered" evidence="1">
    <location>
        <begin position="1"/>
        <end position="24"/>
    </location>
</feature>